<reference evidence="2" key="1">
    <citation type="submission" date="2022-11" db="UniProtKB">
        <authorList>
            <consortium name="WormBaseParasite"/>
        </authorList>
    </citation>
    <scope>IDENTIFICATION</scope>
</reference>
<keyword evidence="1" id="KW-1185">Reference proteome</keyword>
<proteinExistence type="predicted"/>
<accession>A0A915HIG3</accession>
<sequence>MPADRHLATASGTAALGGSIMDIKPTKRRFSNGKLGLSQSNWKFLPNLSVGSRRSQKPERKIFL</sequence>
<dbReference type="WBParaSite" id="nRc.2.0.1.t01375-RA">
    <property type="protein sequence ID" value="nRc.2.0.1.t01375-RA"/>
    <property type="gene ID" value="nRc.2.0.1.g01375"/>
</dbReference>
<evidence type="ECO:0000313" key="2">
    <source>
        <dbReference type="WBParaSite" id="nRc.2.0.1.t01375-RA"/>
    </source>
</evidence>
<dbReference type="AlphaFoldDB" id="A0A915HIG3"/>
<dbReference type="Proteomes" id="UP000887565">
    <property type="component" value="Unplaced"/>
</dbReference>
<name>A0A915HIG3_ROMCU</name>
<protein>
    <submittedName>
        <fullName evidence="2">Uncharacterized protein</fullName>
    </submittedName>
</protein>
<evidence type="ECO:0000313" key="1">
    <source>
        <dbReference type="Proteomes" id="UP000887565"/>
    </source>
</evidence>
<organism evidence="1 2">
    <name type="scientific">Romanomermis culicivorax</name>
    <name type="common">Nematode worm</name>
    <dbReference type="NCBI Taxonomy" id="13658"/>
    <lineage>
        <taxon>Eukaryota</taxon>
        <taxon>Metazoa</taxon>
        <taxon>Ecdysozoa</taxon>
        <taxon>Nematoda</taxon>
        <taxon>Enoplea</taxon>
        <taxon>Dorylaimia</taxon>
        <taxon>Mermithida</taxon>
        <taxon>Mermithoidea</taxon>
        <taxon>Mermithidae</taxon>
        <taxon>Romanomermis</taxon>
    </lineage>
</organism>